<dbReference type="OrthoDB" id="1420794at2"/>
<keyword evidence="2" id="KW-0808">Transferase</keyword>
<evidence type="ECO:0000313" key="2">
    <source>
        <dbReference type="EMBL" id="OOM78374.1"/>
    </source>
</evidence>
<evidence type="ECO:0000259" key="1">
    <source>
        <dbReference type="Pfam" id="PF00485"/>
    </source>
</evidence>
<dbReference type="Proteomes" id="UP000190890">
    <property type="component" value="Unassembled WGS sequence"/>
</dbReference>
<feature type="domain" description="Phosphoribulokinase/uridine kinase" evidence="1">
    <location>
        <begin position="31"/>
        <end position="164"/>
    </location>
</feature>
<keyword evidence="2" id="KW-0418">Kinase</keyword>
<accession>A0A1S8TL66</accession>
<dbReference type="EC" id="2.7.1.48" evidence="2"/>
<organism evidence="2 3">
    <name type="scientific">Clostridium puniceum</name>
    <dbReference type="NCBI Taxonomy" id="29367"/>
    <lineage>
        <taxon>Bacteria</taxon>
        <taxon>Bacillati</taxon>
        <taxon>Bacillota</taxon>
        <taxon>Clostridia</taxon>
        <taxon>Eubacteriales</taxon>
        <taxon>Clostridiaceae</taxon>
        <taxon>Clostridium</taxon>
    </lineage>
</organism>
<dbReference type="Gene3D" id="3.40.50.300">
    <property type="entry name" value="P-loop containing nucleotide triphosphate hydrolases"/>
    <property type="match status" value="1"/>
</dbReference>
<sequence>MNRENLKLINNDYSPLIEIVRSLCKENKSLIIAIDGRCGGGKSTLGKLITERFDCNLFHMDDFFLPFEMRTPERLGEAGGNVHYERFNEEVIRSLQNQEAVIYRKYLCNKGAFDNPIKVETKLLNIVEGSYSLHPTLKKHYDYKIFIDVASNVQYERILKRNGEEKLQDFLSKWIPMEEHYFTELDIKSHCDLIVDTTMINQQTATC</sequence>
<comment type="caution">
    <text evidence="2">The sequence shown here is derived from an EMBL/GenBank/DDBJ whole genome shotgun (WGS) entry which is preliminary data.</text>
</comment>
<name>A0A1S8TL66_9CLOT</name>
<dbReference type="SUPFAM" id="SSF52540">
    <property type="entry name" value="P-loop containing nucleoside triphosphate hydrolases"/>
    <property type="match status" value="1"/>
</dbReference>
<dbReference type="EMBL" id="LZZM01000127">
    <property type="protein sequence ID" value="OOM78374.1"/>
    <property type="molecule type" value="Genomic_DNA"/>
</dbReference>
<dbReference type="InterPro" id="IPR006083">
    <property type="entry name" value="PRK/URK"/>
</dbReference>
<keyword evidence="3" id="KW-1185">Reference proteome</keyword>
<dbReference type="AlphaFoldDB" id="A0A1S8TL66"/>
<dbReference type="GO" id="GO:0005524">
    <property type="term" value="F:ATP binding"/>
    <property type="evidence" value="ECO:0007669"/>
    <property type="project" value="InterPro"/>
</dbReference>
<dbReference type="Pfam" id="PF00485">
    <property type="entry name" value="PRK"/>
    <property type="match status" value="1"/>
</dbReference>
<evidence type="ECO:0000313" key="3">
    <source>
        <dbReference type="Proteomes" id="UP000190890"/>
    </source>
</evidence>
<dbReference type="GO" id="GO:0004849">
    <property type="term" value="F:uridine kinase activity"/>
    <property type="evidence" value="ECO:0007669"/>
    <property type="project" value="UniProtKB-EC"/>
</dbReference>
<gene>
    <name evidence="2" type="primary">udk_1</name>
    <name evidence="2" type="ORF">CLPUN_19830</name>
</gene>
<dbReference type="STRING" id="29367.CLPUN_19830"/>
<proteinExistence type="predicted"/>
<reference evidence="2 3" key="1">
    <citation type="submission" date="2016-05" db="EMBL/GenBank/DDBJ databases">
        <title>Microbial solvent formation.</title>
        <authorList>
            <person name="Poehlein A."/>
            <person name="Montoya Solano J.D."/>
            <person name="Flitsch S."/>
            <person name="Krabben P."/>
            <person name="Duerre P."/>
            <person name="Daniel R."/>
        </authorList>
    </citation>
    <scope>NUCLEOTIDE SEQUENCE [LARGE SCALE GENOMIC DNA]</scope>
    <source>
        <strain evidence="2 3">DSM 2619</strain>
    </source>
</reference>
<dbReference type="InterPro" id="IPR027417">
    <property type="entry name" value="P-loop_NTPase"/>
</dbReference>
<dbReference type="RefSeq" id="WP_077847133.1">
    <property type="nucleotide sequence ID" value="NZ_LZZM01000127.1"/>
</dbReference>
<protein>
    <submittedName>
        <fullName evidence="2">Uridine kinase</fullName>
        <ecNumber evidence="2">2.7.1.48</ecNumber>
    </submittedName>
</protein>